<keyword evidence="2" id="KW-0479">Metal-binding</keyword>
<gene>
    <name evidence="8" type="ORF">FKZ61_22515</name>
</gene>
<keyword evidence="3" id="KW-0408">Iron</keyword>
<proteinExistence type="predicted"/>
<dbReference type="AlphaFoldDB" id="A0A540V8T7"/>
<evidence type="ECO:0000256" key="1">
    <source>
        <dbReference type="ARBA" id="ARBA00022617"/>
    </source>
</evidence>
<dbReference type="Proteomes" id="UP000317371">
    <property type="component" value="Unassembled WGS sequence"/>
</dbReference>
<dbReference type="Gene3D" id="3.30.70.1030">
    <property type="entry name" value="Apc35880, domain 1"/>
    <property type="match status" value="1"/>
</dbReference>
<dbReference type="EC" id="1.3.98.5" evidence="7"/>
<dbReference type="GO" id="GO:0016491">
    <property type="term" value="F:oxidoreductase activity"/>
    <property type="evidence" value="ECO:0007669"/>
    <property type="project" value="InterPro"/>
</dbReference>
<dbReference type="Pfam" id="PF06778">
    <property type="entry name" value="Chlor_dismutase"/>
    <property type="match status" value="1"/>
</dbReference>
<comment type="caution">
    <text evidence="8">The sequence shown here is derived from an EMBL/GenBank/DDBJ whole genome shotgun (WGS) entry which is preliminary data.</text>
</comment>
<evidence type="ECO:0000313" key="9">
    <source>
        <dbReference type="Proteomes" id="UP000317371"/>
    </source>
</evidence>
<dbReference type="RefSeq" id="WP_141612425.1">
    <property type="nucleotide sequence ID" value="NZ_VIGC02000047.1"/>
</dbReference>
<evidence type="ECO:0000256" key="7">
    <source>
        <dbReference type="ARBA" id="ARBA00050019"/>
    </source>
</evidence>
<evidence type="ECO:0000256" key="4">
    <source>
        <dbReference type="ARBA" id="ARBA00023444"/>
    </source>
</evidence>
<dbReference type="InterPro" id="IPR010644">
    <property type="entry name" value="ChdC/CLD"/>
</dbReference>
<accession>A0A540V8T7</accession>
<keyword evidence="1" id="KW-0349">Heme</keyword>
<organism evidence="8 9">
    <name type="scientific">Litorilinea aerophila</name>
    <dbReference type="NCBI Taxonomy" id="1204385"/>
    <lineage>
        <taxon>Bacteria</taxon>
        <taxon>Bacillati</taxon>
        <taxon>Chloroflexota</taxon>
        <taxon>Caldilineae</taxon>
        <taxon>Caldilineales</taxon>
        <taxon>Caldilineaceae</taxon>
        <taxon>Litorilinea</taxon>
    </lineage>
</organism>
<comment type="cofactor">
    <cofactor evidence="6">
        <name>Fe-coproporphyrin III</name>
        <dbReference type="ChEBI" id="CHEBI:68438"/>
    </cofactor>
</comment>
<evidence type="ECO:0000256" key="2">
    <source>
        <dbReference type="ARBA" id="ARBA00022723"/>
    </source>
</evidence>
<protein>
    <recommendedName>
        <fullName evidence="7">hydrogen peroxide-dependent heme synthase</fullName>
        <ecNumber evidence="7">1.3.98.5</ecNumber>
    </recommendedName>
</protein>
<comment type="pathway">
    <text evidence="4">Porphyrin-containing compound metabolism.</text>
</comment>
<dbReference type="InParanoid" id="A0A540V8T7"/>
<evidence type="ECO:0000313" key="8">
    <source>
        <dbReference type="EMBL" id="TQE93190.1"/>
    </source>
</evidence>
<evidence type="ECO:0000256" key="6">
    <source>
        <dbReference type="ARBA" id="ARBA00049935"/>
    </source>
</evidence>
<dbReference type="EMBL" id="VIGC01000047">
    <property type="protein sequence ID" value="TQE93190.1"/>
    <property type="molecule type" value="Genomic_DNA"/>
</dbReference>
<dbReference type="GO" id="GO:0046872">
    <property type="term" value="F:metal ion binding"/>
    <property type="evidence" value="ECO:0007669"/>
    <property type="project" value="UniProtKB-KW"/>
</dbReference>
<dbReference type="SUPFAM" id="SSF54909">
    <property type="entry name" value="Dimeric alpha+beta barrel"/>
    <property type="match status" value="1"/>
</dbReference>
<comment type="catalytic activity">
    <reaction evidence="5">
        <text>Fe-coproporphyrin III + 2 H2O2 + 2 H(+) = heme b + 2 CO2 + 4 H2O</text>
        <dbReference type="Rhea" id="RHEA:56516"/>
        <dbReference type="ChEBI" id="CHEBI:15377"/>
        <dbReference type="ChEBI" id="CHEBI:15378"/>
        <dbReference type="ChEBI" id="CHEBI:16240"/>
        <dbReference type="ChEBI" id="CHEBI:16526"/>
        <dbReference type="ChEBI" id="CHEBI:60344"/>
        <dbReference type="ChEBI" id="CHEBI:68438"/>
        <dbReference type="EC" id="1.3.98.5"/>
    </reaction>
    <physiologicalReaction direction="left-to-right" evidence="5">
        <dbReference type="Rhea" id="RHEA:56517"/>
    </physiologicalReaction>
</comment>
<evidence type="ECO:0000256" key="5">
    <source>
        <dbReference type="ARBA" id="ARBA00049896"/>
    </source>
</evidence>
<evidence type="ECO:0000256" key="3">
    <source>
        <dbReference type="ARBA" id="ARBA00023004"/>
    </source>
</evidence>
<name>A0A540V8T7_9CHLR</name>
<dbReference type="OrthoDB" id="272164at2"/>
<sequence length="263" mass="29896">MAKPQTLEAIREREAPNTLEDVDLSEKGRSATGEVISSNRRLFMQFMAFGDCSDTRRLITALQAERVQGVLYEDVNDPRGVGLVTFSETPDYFVDELRRFFNRPPFSRLTPKPEYTMLGRTYSIGYEPDLDETLIRRPLRRLCDPKLPWVIWYPLRRSGSFEQLSPQEQNVILMEHGGIGRAFGRAGLGYDIRLACQGLDKNDNDFVVALLGPELYPLSMIVQRMRKTKQTSLHLAHLGPFFVGRVAWQCELPAFAQAPAATP</sequence>
<reference evidence="8 9" key="1">
    <citation type="submission" date="2019-06" db="EMBL/GenBank/DDBJ databases">
        <title>Genome sequence of Litorilinea aerophila BAA-2444.</title>
        <authorList>
            <person name="Maclea K.S."/>
            <person name="Maurais E.G."/>
            <person name="Iannazzi L.C."/>
        </authorList>
    </citation>
    <scope>NUCLEOTIDE SEQUENCE [LARGE SCALE GENOMIC DNA]</scope>
    <source>
        <strain evidence="8 9">ATCC BAA-2444</strain>
    </source>
</reference>
<dbReference type="InterPro" id="IPR011008">
    <property type="entry name" value="Dimeric_a/b-barrel"/>
</dbReference>
<dbReference type="GO" id="GO:0020037">
    <property type="term" value="F:heme binding"/>
    <property type="evidence" value="ECO:0007669"/>
    <property type="project" value="InterPro"/>
</dbReference>
<keyword evidence="9" id="KW-1185">Reference proteome</keyword>